<dbReference type="OrthoDB" id="3003433at2759"/>
<protein>
    <submittedName>
        <fullName evidence="1">Uncharacterized protein</fullName>
    </submittedName>
</protein>
<sequence>MRGIYLDLQTYLEHPALQSEFYTRDAERVRSAIRAFDKKRKNFVRNLKLDLMPKRLQDTEIYAQIAEAKIKAEALMKRHEFIAGVKAKPRKVSRTSNLGAKESLSFVWECGRVGGRLKKKLKYCTEVTFGPGFDAYEVDWESPVVTPLNPFMRRFGRLENLEQMNFVRIDPEEVDGKRGRLEEEGNNRDLFNFRLAGGKVYVIGWTLSCVWDGKAEPGPIIQLDDGENNFILNDRFNVKLDTSRPTRWHCKKHI</sequence>
<dbReference type="AlphaFoldDB" id="A0A9W9DX77"/>
<proteinExistence type="predicted"/>
<organism evidence="1 2">
    <name type="scientific">Lentinula aciculospora</name>
    <dbReference type="NCBI Taxonomy" id="153920"/>
    <lineage>
        <taxon>Eukaryota</taxon>
        <taxon>Fungi</taxon>
        <taxon>Dikarya</taxon>
        <taxon>Basidiomycota</taxon>
        <taxon>Agaricomycotina</taxon>
        <taxon>Agaricomycetes</taxon>
        <taxon>Agaricomycetidae</taxon>
        <taxon>Agaricales</taxon>
        <taxon>Marasmiineae</taxon>
        <taxon>Omphalotaceae</taxon>
        <taxon>Lentinula</taxon>
    </lineage>
</organism>
<dbReference type="EMBL" id="JAOTPV010000001">
    <property type="protein sequence ID" value="KAJ4490733.1"/>
    <property type="molecule type" value="Genomic_DNA"/>
</dbReference>
<gene>
    <name evidence="1" type="ORF">J3R30DRAFT_129345</name>
</gene>
<dbReference type="Proteomes" id="UP001150266">
    <property type="component" value="Unassembled WGS sequence"/>
</dbReference>
<keyword evidence="2" id="KW-1185">Reference proteome</keyword>
<evidence type="ECO:0000313" key="2">
    <source>
        <dbReference type="Proteomes" id="UP001150266"/>
    </source>
</evidence>
<comment type="caution">
    <text evidence="1">The sequence shown here is derived from an EMBL/GenBank/DDBJ whole genome shotgun (WGS) entry which is preliminary data.</text>
</comment>
<evidence type="ECO:0000313" key="1">
    <source>
        <dbReference type="EMBL" id="KAJ4490733.1"/>
    </source>
</evidence>
<name>A0A9W9DX77_9AGAR</name>
<reference evidence="1" key="1">
    <citation type="submission" date="2022-08" db="EMBL/GenBank/DDBJ databases">
        <title>A Global Phylogenomic Analysis of the Shiitake Genus Lentinula.</title>
        <authorList>
            <consortium name="DOE Joint Genome Institute"/>
            <person name="Sierra-Patev S."/>
            <person name="Min B."/>
            <person name="Naranjo-Ortiz M."/>
            <person name="Looney B."/>
            <person name="Konkel Z."/>
            <person name="Slot J.C."/>
            <person name="Sakamoto Y."/>
            <person name="Steenwyk J.L."/>
            <person name="Rokas A."/>
            <person name="Carro J."/>
            <person name="Camarero S."/>
            <person name="Ferreira P."/>
            <person name="Molpeceres G."/>
            <person name="Ruiz-Duenas F.J."/>
            <person name="Serrano A."/>
            <person name="Henrissat B."/>
            <person name="Drula E."/>
            <person name="Hughes K.W."/>
            <person name="Mata J.L."/>
            <person name="Ishikawa N.K."/>
            <person name="Vargas-Isla R."/>
            <person name="Ushijima S."/>
            <person name="Smith C.A."/>
            <person name="Ahrendt S."/>
            <person name="Andreopoulos W."/>
            <person name="He G."/>
            <person name="Labutti K."/>
            <person name="Lipzen A."/>
            <person name="Ng V."/>
            <person name="Riley R."/>
            <person name="Sandor L."/>
            <person name="Barry K."/>
            <person name="Martinez A.T."/>
            <person name="Xiao Y."/>
            <person name="Gibbons J.G."/>
            <person name="Terashima K."/>
            <person name="Grigoriev I.V."/>
            <person name="Hibbett D.S."/>
        </authorList>
    </citation>
    <scope>NUCLEOTIDE SEQUENCE</scope>
    <source>
        <strain evidence="1">JLM2183</strain>
    </source>
</reference>
<accession>A0A9W9DX77</accession>